<feature type="chain" id="PRO_5047344913" description="DUF4412 domain-containing protein" evidence="1">
    <location>
        <begin position="25"/>
        <end position="254"/>
    </location>
</feature>
<reference evidence="3" key="1">
    <citation type="journal article" date="2019" name="Int. J. Syst. Evol. Microbiol.">
        <title>The Global Catalogue of Microorganisms (GCM) 10K type strain sequencing project: providing services to taxonomists for standard genome sequencing and annotation.</title>
        <authorList>
            <consortium name="The Broad Institute Genomics Platform"/>
            <consortium name="The Broad Institute Genome Sequencing Center for Infectious Disease"/>
            <person name="Wu L."/>
            <person name="Ma J."/>
        </authorList>
    </citation>
    <scope>NUCLEOTIDE SEQUENCE [LARGE SCALE GENOMIC DNA]</scope>
    <source>
        <strain evidence="3">KCTC 52042</strain>
    </source>
</reference>
<name>A0ABW5JMI9_9BACT</name>
<dbReference type="EMBL" id="JBHULI010000024">
    <property type="protein sequence ID" value="MFD2532647.1"/>
    <property type="molecule type" value="Genomic_DNA"/>
</dbReference>
<keyword evidence="1" id="KW-0732">Signal</keyword>
<sequence>MNKGRLFISTLILFCSVFSISAFAQFEGQISMNLYSEENGVTEVSELNLYATSDRIMIKGEEDFDLMSQMSTDGLLIRNDRKDFVIMTGNNQALQVTKEEIEGLVDMMAGWSENGNGSDDKPKRKTTYSFSDRTQNIIGFDAAELIVEDAENPNKHLSIWLTNDIDVNWGMLGERWNKLPADIDAEVNGMAQEIIFKGKNFPLKIEAVENGKRVTLMDVSNVNRSSIAKGMVEVPSGVTLMSFKDFVFQMMMQQ</sequence>
<feature type="signal peptide" evidence="1">
    <location>
        <begin position="1"/>
        <end position="24"/>
    </location>
</feature>
<protein>
    <recommendedName>
        <fullName evidence="4">DUF4412 domain-containing protein</fullName>
    </recommendedName>
</protein>
<dbReference type="RefSeq" id="WP_390301430.1">
    <property type="nucleotide sequence ID" value="NZ_JBHULI010000024.1"/>
</dbReference>
<keyword evidence="3" id="KW-1185">Reference proteome</keyword>
<evidence type="ECO:0000313" key="2">
    <source>
        <dbReference type="EMBL" id="MFD2532647.1"/>
    </source>
</evidence>
<dbReference type="Proteomes" id="UP001597460">
    <property type="component" value="Unassembled WGS sequence"/>
</dbReference>
<evidence type="ECO:0000313" key="3">
    <source>
        <dbReference type="Proteomes" id="UP001597460"/>
    </source>
</evidence>
<evidence type="ECO:0008006" key="4">
    <source>
        <dbReference type="Google" id="ProtNLM"/>
    </source>
</evidence>
<proteinExistence type="predicted"/>
<comment type="caution">
    <text evidence="2">The sequence shown here is derived from an EMBL/GenBank/DDBJ whole genome shotgun (WGS) entry which is preliminary data.</text>
</comment>
<accession>A0ABW5JMI9</accession>
<evidence type="ECO:0000256" key="1">
    <source>
        <dbReference type="SAM" id="SignalP"/>
    </source>
</evidence>
<gene>
    <name evidence="2" type="ORF">ACFSVN_09345</name>
</gene>
<organism evidence="2 3">
    <name type="scientific">Gracilimonas halophila</name>
    <dbReference type="NCBI Taxonomy" id="1834464"/>
    <lineage>
        <taxon>Bacteria</taxon>
        <taxon>Pseudomonadati</taxon>
        <taxon>Balneolota</taxon>
        <taxon>Balneolia</taxon>
        <taxon>Balneolales</taxon>
        <taxon>Balneolaceae</taxon>
        <taxon>Gracilimonas</taxon>
    </lineage>
</organism>